<evidence type="ECO:0000313" key="2">
    <source>
        <dbReference type="Proteomes" id="UP000886501"/>
    </source>
</evidence>
<dbReference type="Proteomes" id="UP000886501">
    <property type="component" value="Unassembled WGS sequence"/>
</dbReference>
<reference evidence="1" key="1">
    <citation type="submission" date="2019-10" db="EMBL/GenBank/DDBJ databases">
        <authorList>
            <consortium name="DOE Joint Genome Institute"/>
            <person name="Kuo A."/>
            <person name="Miyauchi S."/>
            <person name="Kiss E."/>
            <person name="Drula E."/>
            <person name="Kohler A."/>
            <person name="Sanchez-Garcia M."/>
            <person name="Andreopoulos B."/>
            <person name="Barry K.W."/>
            <person name="Bonito G."/>
            <person name="Buee M."/>
            <person name="Carver A."/>
            <person name="Chen C."/>
            <person name="Cichocki N."/>
            <person name="Clum A."/>
            <person name="Culley D."/>
            <person name="Crous P.W."/>
            <person name="Fauchery L."/>
            <person name="Girlanda M."/>
            <person name="Hayes R."/>
            <person name="Keri Z."/>
            <person name="Labutti K."/>
            <person name="Lipzen A."/>
            <person name="Lombard V."/>
            <person name="Magnuson J."/>
            <person name="Maillard F."/>
            <person name="Morin E."/>
            <person name="Murat C."/>
            <person name="Nolan M."/>
            <person name="Ohm R."/>
            <person name="Pangilinan J."/>
            <person name="Pereira M."/>
            <person name="Perotto S."/>
            <person name="Peter M."/>
            <person name="Riley R."/>
            <person name="Sitrit Y."/>
            <person name="Stielow B."/>
            <person name="Szollosi G."/>
            <person name="Zifcakova L."/>
            <person name="Stursova M."/>
            <person name="Spatafora J.W."/>
            <person name="Tedersoo L."/>
            <person name="Vaario L.-M."/>
            <person name="Yamada A."/>
            <person name="Yan M."/>
            <person name="Wang P."/>
            <person name="Xu J."/>
            <person name="Bruns T."/>
            <person name="Baldrian P."/>
            <person name="Vilgalys R."/>
            <person name="Henrissat B."/>
            <person name="Grigoriev I.V."/>
            <person name="Hibbett D."/>
            <person name="Nagy L.G."/>
            <person name="Martin F.M."/>
        </authorList>
    </citation>
    <scope>NUCLEOTIDE SEQUENCE</scope>
    <source>
        <strain evidence="1">P2</strain>
    </source>
</reference>
<accession>A0ACB6Z4A2</accession>
<keyword evidence="2" id="KW-1185">Reference proteome</keyword>
<reference evidence="1" key="2">
    <citation type="journal article" date="2020" name="Nat. Commun.">
        <title>Large-scale genome sequencing of mycorrhizal fungi provides insights into the early evolution of symbiotic traits.</title>
        <authorList>
            <person name="Miyauchi S."/>
            <person name="Kiss E."/>
            <person name="Kuo A."/>
            <person name="Drula E."/>
            <person name="Kohler A."/>
            <person name="Sanchez-Garcia M."/>
            <person name="Morin E."/>
            <person name="Andreopoulos B."/>
            <person name="Barry K.W."/>
            <person name="Bonito G."/>
            <person name="Buee M."/>
            <person name="Carver A."/>
            <person name="Chen C."/>
            <person name="Cichocki N."/>
            <person name="Clum A."/>
            <person name="Culley D."/>
            <person name="Crous P.W."/>
            <person name="Fauchery L."/>
            <person name="Girlanda M."/>
            <person name="Hayes R.D."/>
            <person name="Keri Z."/>
            <person name="LaButti K."/>
            <person name="Lipzen A."/>
            <person name="Lombard V."/>
            <person name="Magnuson J."/>
            <person name="Maillard F."/>
            <person name="Murat C."/>
            <person name="Nolan M."/>
            <person name="Ohm R.A."/>
            <person name="Pangilinan J."/>
            <person name="Pereira M.F."/>
            <person name="Perotto S."/>
            <person name="Peter M."/>
            <person name="Pfister S."/>
            <person name="Riley R."/>
            <person name="Sitrit Y."/>
            <person name="Stielow J.B."/>
            <person name="Szollosi G."/>
            <person name="Zifcakova L."/>
            <person name="Stursova M."/>
            <person name="Spatafora J.W."/>
            <person name="Tedersoo L."/>
            <person name="Vaario L.M."/>
            <person name="Yamada A."/>
            <person name="Yan M."/>
            <person name="Wang P."/>
            <person name="Xu J."/>
            <person name="Bruns T."/>
            <person name="Baldrian P."/>
            <person name="Vilgalys R."/>
            <person name="Dunand C."/>
            <person name="Henrissat B."/>
            <person name="Grigoriev I.V."/>
            <person name="Hibbett D."/>
            <person name="Nagy L.G."/>
            <person name="Martin F.M."/>
        </authorList>
    </citation>
    <scope>NUCLEOTIDE SEQUENCE</scope>
    <source>
        <strain evidence="1">P2</strain>
    </source>
</reference>
<proteinExistence type="predicted"/>
<organism evidence="1 2">
    <name type="scientific">Thelephora ganbajun</name>
    <name type="common">Ganba fungus</name>
    <dbReference type="NCBI Taxonomy" id="370292"/>
    <lineage>
        <taxon>Eukaryota</taxon>
        <taxon>Fungi</taxon>
        <taxon>Dikarya</taxon>
        <taxon>Basidiomycota</taxon>
        <taxon>Agaricomycotina</taxon>
        <taxon>Agaricomycetes</taxon>
        <taxon>Thelephorales</taxon>
        <taxon>Thelephoraceae</taxon>
        <taxon>Thelephora</taxon>
    </lineage>
</organism>
<protein>
    <submittedName>
        <fullName evidence="1">Uncharacterized protein</fullName>
    </submittedName>
</protein>
<comment type="caution">
    <text evidence="1">The sequence shown here is derived from an EMBL/GenBank/DDBJ whole genome shotgun (WGS) entry which is preliminary data.</text>
</comment>
<dbReference type="EMBL" id="MU118170">
    <property type="protein sequence ID" value="KAF9643981.1"/>
    <property type="molecule type" value="Genomic_DNA"/>
</dbReference>
<sequence length="196" mass="21272">MAVSKYTLPPPVYLPSSGGHTSSRLPFHQRVFAFHRYSVDEDGRLVTRMRNAGRDSHHKPYEHPLRSLTIQSGNQEVPPTSQDGSPRKQVDGAALSRLFQQLTPLTKDPSNFESNAAAICASFDLDPTTSTEIVSSFKQQLSADKTQGSNPPATSGPTTFQSRLGQPTNALNDTSNTTAPALTTDAMSTPTPFKQQ</sequence>
<evidence type="ECO:0000313" key="1">
    <source>
        <dbReference type="EMBL" id="KAF9643981.1"/>
    </source>
</evidence>
<gene>
    <name evidence="1" type="ORF">BDM02DRAFT_3191011</name>
</gene>
<name>A0ACB6Z4A2_THEGA</name>